<dbReference type="EMBL" id="CAJOAX010007720">
    <property type="protein sequence ID" value="CAF4016498.1"/>
    <property type="molecule type" value="Genomic_DNA"/>
</dbReference>
<comment type="caution">
    <text evidence="2">The sequence shown here is derived from an EMBL/GenBank/DDBJ whole genome shotgun (WGS) entry which is preliminary data.</text>
</comment>
<dbReference type="EMBL" id="CAJNOU010003317">
    <property type="protein sequence ID" value="CAF1383904.1"/>
    <property type="molecule type" value="Genomic_DNA"/>
</dbReference>
<organism evidence="2 7">
    <name type="scientific">Rotaria sordida</name>
    <dbReference type="NCBI Taxonomy" id="392033"/>
    <lineage>
        <taxon>Eukaryota</taxon>
        <taxon>Metazoa</taxon>
        <taxon>Spiralia</taxon>
        <taxon>Gnathifera</taxon>
        <taxon>Rotifera</taxon>
        <taxon>Eurotatoria</taxon>
        <taxon>Bdelloidea</taxon>
        <taxon>Philodinida</taxon>
        <taxon>Philodinidae</taxon>
        <taxon>Rotaria</taxon>
    </lineage>
</organism>
<dbReference type="Proteomes" id="UP000663874">
    <property type="component" value="Unassembled WGS sequence"/>
</dbReference>
<evidence type="ECO:0000313" key="2">
    <source>
        <dbReference type="EMBL" id="CAF1383904.1"/>
    </source>
</evidence>
<dbReference type="EMBL" id="CAJNOH010003594">
    <property type="protein sequence ID" value="CAF1341994.1"/>
    <property type="molecule type" value="Genomic_DNA"/>
</dbReference>
<dbReference type="Proteomes" id="UP000663823">
    <property type="component" value="Unassembled WGS sequence"/>
</dbReference>
<proteinExistence type="predicted"/>
<keyword evidence="6" id="KW-1185">Reference proteome</keyword>
<name>A0A815JUX9_9BILA</name>
<sequence>MESMASISTAIDNIIQRTNEVKVYQDHLKLIITSLTCIRQELNDRFTTSDESHSQEYFAQILKATDEVVTSCSENENYH</sequence>
<dbReference type="Proteomes" id="UP000663854">
    <property type="component" value="Unassembled WGS sequence"/>
</dbReference>
<dbReference type="EMBL" id="CAJOBE010005430">
    <property type="protein sequence ID" value="CAF3972610.1"/>
    <property type="molecule type" value="Genomic_DNA"/>
</dbReference>
<evidence type="ECO:0000313" key="3">
    <source>
        <dbReference type="EMBL" id="CAF1597343.1"/>
    </source>
</evidence>
<reference evidence="2" key="1">
    <citation type="submission" date="2021-02" db="EMBL/GenBank/DDBJ databases">
        <authorList>
            <person name="Nowell W R."/>
        </authorList>
    </citation>
    <scope>NUCLEOTIDE SEQUENCE</scope>
</reference>
<gene>
    <name evidence="4" type="ORF">FNK824_LOCUS24419</name>
    <name evidence="3" type="ORF">JXQ802_LOCUS47892</name>
    <name evidence="5" type="ORF">OTI717_LOCUS29849</name>
    <name evidence="1" type="ORF">PYM288_LOCUS31943</name>
    <name evidence="2" type="ORF">SEV965_LOCUS30559</name>
</gene>
<accession>A0A815JUX9</accession>
<evidence type="ECO:0000313" key="4">
    <source>
        <dbReference type="EMBL" id="CAF3972610.1"/>
    </source>
</evidence>
<dbReference type="AlphaFoldDB" id="A0A815JUX9"/>
<evidence type="ECO:0000313" key="7">
    <source>
        <dbReference type="Proteomes" id="UP000663889"/>
    </source>
</evidence>
<evidence type="ECO:0000313" key="1">
    <source>
        <dbReference type="EMBL" id="CAF1341994.1"/>
    </source>
</evidence>
<dbReference type="EMBL" id="CAJNOL010004944">
    <property type="protein sequence ID" value="CAF1597343.1"/>
    <property type="molecule type" value="Genomic_DNA"/>
</dbReference>
<evidence type="ECO:0000313" key="6">
    <source>
        <dbReference type="Proteomes" id="UP000663870"/>
    </source>
</evidence>
<dbReference type="Proteomes" id="UP000663870">
    <property type="component" value="Unassembled WGS sequence"/>
</dbReference>
<evidence type="ECO:0000313" key="5">
    <source>
        <dbReference type="EMBL" id="CAF4016498.1"/>
    </source>
</evidence>
<protein>
    <submittedName>
        <fullName evidence="2">Uncharacterized protein</fullName>
    </submittedName>
</protein>
<dbReference type="Proteomes" id="UP000663889">
    <property type="component" value="Unassembled WGS sequence"/>
</dbReference>